<keyword evidence="3" id="KW-1185">Reference proteome</keyword>
<sequence length="46" mass="5217">MDTSDLFSHRQTPQAQPQGNTSDERVQNPVFSDLQQNGRPTESRSQ</sequence>
<evidence type="ECO:0000313" key="3">
    <source>
        <dbReference type="Proteomes" id="UP000006072"/>
    </source>
</evidence>
<dbReference type="Proteomes" id="UP000006072">
    <property type="component" value="Unassembled WGS sequence"/>
</dbReference>
<dbReference type="HOGENOM" id="CLU_217254_0_0_11"/>
<feature type="compositionally biased region" description="Polar residues" evidence="1">
    <location>
        <begin position="29"/>
        <end position="40"/>
    </location>
</feature>
<accession>K0VM93</accession>
<organism evidence="2 3">
    <name type="scientific">Mycolicibacterium vaccae ATCC 25954</name>
    <dbReference type="NCBI Taxonomy" id="1194972"/>
    <lineage>
        <taxon>Bacteria</taxon>
        <taxon>Bacillati</taxon>
        <taxon>Actinomycetota</taxon>
        <taxon>Actinomycetes</taxon>
        <taxon>Mycobacteriales</taxon>
        <taxon>Mycobacteriaceae</taxon>
        <taxon>Mycolicibacterium</taxon>
    </lineage>
</organism>
<protein>
    <submittedName>
        <fullName evidence="2">Uncharacterized protein</fullName>
    </submittedName>
</protein>
<name>K0VM93_MYCVA</name>
<feature type="compositionally biased region" description="Polar residues" evidence="1">
    <location>
        <begin position="1"/>
        <end position="21"/>
    </location>
</feature>
<comment type="caution">
    <text evidence="2">The sequence shown here is derived from an EMBL/GenBank/DDBJ whole genome shotgun (WGS) entry which is preliminary data.</text>
</comment>
<feature type="region of interest" description="Disordered" evidence="1">
    <location>
        <begin position="1"/>
        <end position="46"/>
    </location>
</feature>
<gene>
    <name evidence="2" type="ORF">MVAC_03331</name>
</gene>
<evidence type="ECO:0000313" key="2">
    <source>
        <dbReference type="EMBL" id="EJZ12254.1"/>
    </source>
</evidence>
<dbReference type="AlphaFoldDB" id="K0VM93"/>
<proteinExistence type="predicted"/>
<dbReference type="RefSeq" id="WP_003929861.1">
    <property type="nucleotide sequence ID" value="NZ_JH814687.1"/>
</dbReference>
<dbReference type="EMBL" id="ALQA01000004">
    <property type="protein sequence ID" value="EJZ12254.1"/>
    <property type="molecule type" value="Genomic_DNA"/>
</dbReference>
<dbReference type="PATRIC" id="fig|1194972.3.peg.673"/>
<reference evidence="2 3" key="1">
    <citation type="journal article" date="2012" name="J. Bacteriol.">
        <title>Complete Genome Sequence of Mycobacterium vaccae Type Strain ATCC 25954.</title>
        <authorList>
            <person name="Ho Y.S."/>
            <person name="Adroub S.A."/>
            <person name="Abadi M."/>
            <person name="Al Alwan B."/>
            <person name="Alkhateeb R."/>
            <person name="Gao G."/>
            <person name="Ragab A."/>
            <person name="Ali S."/>
            <person name="van Soolingen D."/>
            <person name="Bitter W."/>
            <person name="Pain A."/>
            <person name="Abdallah A.M."/>
        </authorList>
    </citation>
    <scope>NUCLEOTIDE SEQUENCE [LARGE SCALE GENOMIC DNA]</scope>
    <source>
        <strain evidence="2 3">ATCC 25954</strain>
    </source>
</reference>
<evidence type="ECO:0000256" key="1">
    <source>
        <dbReference type="SAM" id="MobiDB-lite"/>
    </source>
</evidence>